<reference evidence="2 3" key="1">
    <citation type="submission" date="2020-07" db="EMBL/GenBank/DDBJ databases">
        <title>Streptomyces isolated from Indian soil.</title>
        <authorList>
            <person name="Mandal S."/>
            <person name="Maiti P.K."/>
        </authorList>
    </citation>
    <scope>NUCLEOTIDE SEQUENCE [LARGE SCALE GENOMIC DNA]</scope>
    <source>
        <strain evidence="2 3">PSKA28</strain>
    </source>
</reference>
<evidence type="ECO:0000313" key="3">
    <source>
        <dbReference type="Proteomes" id="UP000545761"/>
    </source>
</evidence>
<dbReference type="Proteomes" id="UP000545761">
    <property type="component" value="Unassembled WGS sequence"/>
</dbReference>
<sequence>MPAVRIRSRSGLPAALIGVSMCALAACGTQSAASAGSAAETRAKGTQARSAWEEPSSYTYTLTSSGGERAFLGTFRVMVRDGRVAEAVGLDESAKGIVKRWPREVPTIGRLLEDLEPARHDKAYRAEAEYAADGHPVRISLDWEENAIDDEAVYTIRAYEPISR</sequence>
<dbReference type="EMBL" id="JACEHE010000011">
    <property type="protein sequence ID" value="MBA2947973.1"/>
    <property type="molecule type" value="Genomic_DNA"/>
</dbReference>
<accession>A0A7W0IA45</accession>
<proteinExistence type="predicted"/>
<name>A0A7W0IA45_9ACTN</name>
<evidence type="ECO:0000256" key="1">
    <source>
        <dbReference type="SAM" id="SignalP"/>
    </source>
</evidence>
<gene>
    <name evidence="2" type="ORF">H1D24_19695</name>
</gene>
<feature type="chain" id="PRO_5031427348" description="Lipoprotein" evidence="1">
    <location>
        <begin position="26"/>
        <end position="164"/>
    </location>
</feature>
<protein>
    <recommendedName>
        <fullName evidence="4">Lipoprotein</fullName>
    </recommendedName>
</protein>
<feature type="signal peptide" evidence="1">
    <location>
        <begin position="1"/>
        <end position="25"/>
    </location>
</feature>
<comment type="caution">
    <text evidence="2">The sequence shown here is derived from an EMBL/GenBank/DDBJ whole genome shotgun (WGS) entry which is preliminary data.</text>
</comment>
<dbReference type="PROSITE" id="PS51257">
    <property type="entry name" value="PROKAR_LIPOPROTEIN"/>
    <property type="match status" value="1"/>
</dbReference>
<organism evidence="2 3">
    <name type="scientific">Streptomyces himalayensis subsp. himalayensis</name>
    <dbReference type="NCBI Taxonomy" id="2756131"/>
    <lineage>
        <taxon>Bacteria</taxon>
        <taxon>Bacillati</taxon>
        <taxon>Actinomycetota</taxon>
        <taxon>Actinomycetes</taxon>
        <taxon>Kitasatosporales</taxon>
        <taxon>Streptomycetaceae</taxon>
        <taxon>Streptomyces</taxon>
        <taxon>Streptomyces himalayensis</taxon>
    </lineage>
</organism>
<keyword evidence="1" id="KW-0732">Signal</keyword>
<evidence type="ECO:0008006" key="4">
    <source>
        <dbReference type="Google" id="ProtNLM"/>
    </source>
</evidence>
<evidence type="ECO:0000313" key="2">
    <source>
        <dbReference type="EMBL" id="MBA2947973.1"/>
    </source>
</evidence>
<dbReference type="AlphaFoldDB" id="A0A7W0IA45"/>
<dbReference type="Pfam" id="PF19671">
    <property type="entry name" value="DUF6174"/>
    <property type="match status" value="1"/>
</dbReference>
<dbReference type="InterPro" id="IPR046172">
    <property type="entry name" value="DUF6174"/>
</dbReference>